<gene>
    <name evidence="1" type="ORF">BJ138DRAFT_997421</name>
</gene>
<proteinExistence type="predicted"/>
<protein>
    <submittedName>
        <fullName evidence="1">Uncharacterized protein</fullName>
    </submittedName>
</protein>
<keyword evidence="2" id="KW-1185">Reference proteome</keyword>
<sequence length="554" mass="62547">MFNNASNVDASYSTFSEVHRDQHNSVNTIVHGSLEALYKATAPSAAFDSAERHPAPACLPGTRADILRCICDWVETSDSQPICWLSGMAGSGKSAIAQSIAEKFAAQKRLAASFFFSRRELERCSTQHFFPTLASQFMTFLPSIREKIAETLNDDFTTPTKVLREQMQKLLAEPLKTTNVKFTSPVLMVVDSLDECDNEKLVAELISLLTQLTHGCPFTLRILLTSRAESHIRAKFRERDILALTYSLELQAFDAEEDIRSFLRHAFEVVVDENRAIMADEPRPWPTEVQLEYIVKKASGLFIFAITVVKYVGARHHDPRKRLEVILAGQVVNPAGSVFSDLDTLYQDAIRIFPDFDTTRLILGVIQNLSIPLTVRGLNNLLKNLDVNAELVVNDLSSVLLVLEFQPVRIYHTSFRDFLASPQRAKQFFVDGAVYHRLIAQLCFEVMSKHLKRDMCNIEDPSLLNREIMDLPDLCSRYIDESVRYACCYWAYHLAQVPHIGGLNDKLISVLQTFLQGSLLYWVETLSLLGVLDSAVMMLRDASSWLKVCRAVLN</sequence>
<comment type="caution">
    <text evidence="1">The sequence shown here is derived from an EMBL/GenBank/DDBJ whole genome shotgun (WGS) entry which is preliminary data.</text>
</comment>
<evidence type="ECO:0000313" key="2">
    <source>
        <dbReference type="Proteomes" id="UP000790377"/>
    </source>
</evidence>
<evidence type="ECO:0000313" key="1">
    <source>
        <dbReference type="EMBL" id="KAH7915633.1"/>
    </source>
</evidence>
<accession>A0ACB8ARI4</accession>
<dbReference type="Proteomes" id="UP000790377">
    <property type="component" value="Unassembled WGS sequence"/>
</dbReference>
<dbReference type="EMBL" id="MU267598">
    <property type="protein sequence ID" value="KAH7915633.1"/>
    <property type="molecule type" value="Genomic_DNA"/>
</dbReference>
<organism evidence="1 2">
    <name type="scientific">Hygrophoropsis aurantiaca</name>
    <dbReference type="NCBI Taxonomy" id="72124"/>
    <lineage>
        <taxon>Eukaryota</taxon>
        <taxon>Fungi</taxon>
        <taxon>Dikarya</taxon>
        <taxon>Basidiomycota</taxon>
        <taxon>Agaricomycotina</taxon>
        <taxon>Agaricomycetes</taxon>
        <taxon>Agaricomycetidae</taxon>
        <taxon>Boletales</taxon>
        <taxon>Coniophorineae</taxon>
        <taxon>Hygrophoropsidaceae</taxon>
        <taxon>Hygrophoropsis</taxon>
    </lineage>
</organism>
<reference evidence="1" key="1">
    <citation type="journal article" date="2021" name="New Phytol.">
        <title>Evolutionary innovations through gain and loss of genes in the ectomycorrhizal Boletales.</title>
        <authorList>
            <person name="Wu G."/>
            <person name="Miyauchi S."/>
            <person name="Morin E."/>
            <person name="Kuo A."/>
            <person name="Drula E."/>
            <person name="Varga T."/>
            <person name="Kohler A."/>
            <person name="Feng B."/>
            <person name="Cao Y."/>
            <person name="Lipzen A."/>
            <person name="Daum C."/>
            <person name="Hundley H."/>
            <person name="Pangilinan J."/>
            <person name="Johnson J."/>
            <person name="Barry K."/>
            <person name="LaButti K."/>
            <person name="Ng V."/>
            <person name="Ahrendt S."/>
            <person name="Min B."/>
            <person name="Choi I.G."/>
            <person name="Park H."/>
            <person name="Plett J.M."/>
            <person name="Magnuson J."/>
            <person name="Spatafora J.W."/>
            <person name="Nagy L.G."/>
            <person name="Henrissat B."/>
            <person name="Grigoriev I.V."/>
            <person name="Yang Z.L."/>
            <person name="Xu J."/>
            <person name="Martin F.M."/>
        </authorList>
    </citation>
    <scope>NUCLEOTIDE SEQUENCE</scope>
    <source>
        <strain evidence="1">ATCC 28755</strain>
    </source>
</reference>
<name>A0ACB8ARI4_9AGAM</name>